<protein>
    <submittedName>
        <fullName evidence="2">DUF5590 domain-containing protein</fullName>
    </submittedName>
</protein>
<dbReference type="Proteomes" id="UP001596250">
    <property type="component" value="Unassembled WGS sequence"/>
</dbReference>
<organism evidence="2 3">
    <name type="scientific">Marinicrinis lubricantis</name>
    <dbReference type="NCBI Taxonomy" id="2086470"/>
    <lineage>
        <taxon>Bacteria</taxon>
        <taxon>Bacillati</taxon>
        <taxon>Bacillota</taxon>
        <taxon>Bacilli</taxon>
        <taxon>Bacillales</taxon>
        <taxon>Paenibacillaceae</taxon>
    </lineage>
</organism>
<name>A0ABW1IM00_9BACL</name>
<evidence type="ECO:0000313" key="2">
    <source>
        <dbReference type="EMBL" id="MFC5986070.1"/>
    </source>
</evidence>
<keyword evidence="3" id="KW-1185">Reference proteome</keyword>
<reference evidence="3" key="1">
    <citation type="journal article" date="2019" name="Int. J. Syst. Evol. Microbiol.">
        <title>The Global Catalogue of Microorganisms (GCM) 10K type strain sequencing project: providing services to taxonomists for standard genome sequencing and annotation.</title>
        <authorList>
            <consortium name="The Broad Institute Genomics Platform"/>
            <consortium name="The Broad Institute Genome Sequencing Center for Infectious Disease"/>
            <person name="Wu L."/>
            <person name="Ma J."/>
        </authorList>
    </citation>
    <scope>NUCLEOTIDE SEQUENCE [LARGE SCALE GENOMIC DNA]</scope>
    <source>
        <strain evidence="3">CCM 8749</strain>
    </source>
</reference>
<accession>A0ABW1IM00</accession>
<evidence type="ECO:0000313" key="3">
    <source>
        <dbReference type="Proteomes" id="UP001596250"/>
    </source>
</evidence>
<dbReference type="Gene3D" id="3.10.450.40">
    <property type="match status" value="2"/>
</dbReference>
<dbReference type="InterPro" id="IPR046350">
    <property type="entry name" value="Cystatin_sf"/>
</dbReference>
<evidence type="ECO:0000259" key="1">
    <source>
        <dbReference type="Pfam" id="PF17881"/>
    </source>
</evidence>
<dbReference type="Pfam" id="PF17881">
    <property type="entry name" value="TseB"/>
    <property type="match status" value="1"/>
</dbReference>
<dbReference type="SUPFAM" id="SSF54403">
    <property type="entry name" value="Cystatin/monellin"/>
    <property type="match status" value="2"/>
</dbReference>
<dbReference type="RefSeq" id="WP_379893392.1">
    <property type="nucleotide sequence ID" value="NZ_CBCSCT010000004.1"/>
</dbReference>
<comment type="caution">
    <text evidence="2">The sequence shown here is derived from an EMBL/GenBank/DDBJ whole genome shotgun (WGS) entry which is preliminary data.</text>
</comment>
<dbReference type="InterPro" id="IPR041401">
    <property type="entry name" value="TseB-like_dom"/>
</dbReference>
<dbReference type="EMBL" id="JBHSQV010000035">
    <property type="protein sequence ID" value="MFC5986070.1"/>
    <property type="molecule type" value="Genomic_DNA"/>
</dbReference>
<proteinExistence type="predicted"/>
<sequence>MSNKMKAWLALGVILLTLVVLGYRTYLQIFEEPWESEQRAEQIAIRSSDMNQVDNTEIYNGEKSYVIVYGKDEQEDSMIVWVGEEEGDVTARYAKDGITENILEQQLKKSSPEKEIIRIVPGKWEDELVWEVFYKQDEEQGDRHYYDFYRFSDGELLETYTMSIR</sequence>
<gene>
    <name evidence="2" type="ORF">ACFPXP_06450</name>
</gene>
<feature type="domain" description="Cell wall elongation regulator TseB-like" evidence="1">
    <location>
        <begin position="40"/>
        <end position="82"/>
    </location>
</feature>